<dbReference type="PROSITE" id="PS50122">
    <property type="entry name" value="CHEB"/>
    <property type="match status" value="1"/>
</dbReference>
<dbReference type="PIRSF" id="PIRSF000876">
    <property type="entry name" value="RR_chemtxs_CheB"/>
    <property type="match status" value="1"/>
</dbReference>
<feature type="active site" evidence="12 13">
    <location>
        <position position="223"/>
    </location>
</feature>
<dbReference type="GO" id="GO:0050568">
    <property type="term" value="F:protein-glutamine glutaminase activity"/>
    <property type="evidence" value="ECO:0007669"/>
    <property type="project" value="UniProtKB-UniRule"/>
</dbReference>
<evidence type="ECO:0000256" key="6">
    <source>
        <dbReference type="ARBA" id="ARBA00039019"/>
    </source>
</evidence>
<keyword evidence="2 12" id="KW-0963">Cytoplasm</keyword>
<dbReference type="GO" id="GO:0008984">
    <property type="term" value="F:protein-glutamate methylesterase activity"/>
    <property type="evidence" value="ECO:0007669"/>
    <property type="project" value="UniProtKB-UniRule"/>
</dbReference>
<evidence type="ECO:0000256" key="7">
    <source>
        <dbReference type="ARBA" id="ARBA00039140"/>
    </source>
</evidence>
<dbReference type="SUPFAM" id="SSF52738">
    <property type="entry name" value="Methylesterase CheB, C-terminal domain"/>
    <property type="match status" value="1"/>
</dbReference>
<dbReference type="PANTHER" id="PTHR42872:SF6">
    <property type="entry name" value="PROTEIN-GLUTAMATE METHYLESTERASE_PROTEIN-GLUTAMINE GLUTAMINASE"/>
    <property type="match status" value="1"/>
</dbReference>
<feature type="domain" description="CheB-type methylesterase" evidence="16">
    <location>
        <begin position="185"/>
        <end position="377"/>
    </location>
</feature>
<evidence type="ECO:0000256" key="11">
    <source>
        <dbReference type="ARBA" id="ARBA00067927"/>
    </source>
</evidence>
<evidence type="ECO:0000256" key="12">
    <source>
        <dbReference type="HAMAP-Rule" id="MF_00099"/>
    </source>
</evidence>
<dbReference type="HAMAP" id="MF_00099">
    <property type="entry name" value="CheB_chemtxs"/>
    <property type="match status" value="1"/>
</dbReference>
<comment type="PTM">
    <text evidence="12">Phosphorylated by CheA. Phosphorylation of the N-terminal regulatory domain activates the methylesterase activity.</text>
</comment>
<dbReference type="Pfam" id="PF01339">
    <property type="entry name" value="CheB_methylest"/>
    <property type="match status" value="1"/>
</dbReference>
<proteinExistence type="inferred from homology"/>
<dbReference type="NCBIfam" id="NF001965">
    <property type="entry name" value="PRK00742.1"/>
    <property type="match status" value="1"/>
</dbReference>
<sequence>MNAVQKIKVLCVDDSALIRSLMTEIINSQPDMTVVATAPDPLVARELIKQHNPDVLTLDVEMPRMDGLDFLEKLMRLRPMPVVMVSSLTERGNEITLRALELGAVDFVTKPKVGIRDGMLDYAEKLADKVRAASRARVRPAAPARAAAPAVPAAGAPHAGAHAAAHASHGAHAPVAAAPMINNPLLSTEKLIIVGASTGGTEAIREVLQPLPPDAPAVLIAQHMPPGFTKSFAQRLNGLCRITVKEAEHGERVLPGHAYIAPGHAHLLLARSGANYIAHLSDDPPVNRHRPSVDVLFRSAAQHAGKNAIGVILTGMGRDGAAGLLEMRKAGAFTLAQDEASCIVFGMPREAIALGAADEIASLSEMSRRVMTRLASMGDRVQRV</sequence>
<comment type="catalytic activity">
    <reaction evidence="8 12">
        <text>[protein]-L-glutamate 5-O-methyl ester + H2O = L-glutamyl-[protein] + methanol + H(+)</text>
        <dbReference type="Rhea" id="RHEA:23236"/>
        <dbReference type="Rhea" id="RHEA-COMP:10208"/>
        <dbReference type="Rhea" id="RHEA-COMP:10311"/>
        <dbReference type="ChEBI" id="CHEBI:15377"/>
        <dbReference type="ChEBI" id="CHEBI:15378"/>
        <dbReference type="ChEBI" id="CHEBI:17790"/>
        <dbReference type="ChEBI" id="CHEBI:29973"/>
        <dbReference type="ChEBI" id="CHEBI:82795"/>
        <dbReference type="EC" id="3.1.1.61"/>
    </reaction>
</comment>
<feature type="modified residue" description="4-aspartylphosphate" evidence="12 14">
    <location>
        <position position="59"/>
    </location>
</feature>
<dbReference type="InterPro" id="IPR011006">
    <property type="entry name" value="CheY-like_superfamily"/>
</dbReference>
<keyword evidence="5 12" id="KW-0378">Hydrolase</keyword>
<evidence type="ECO:0000256" key="5">
    <source>
        <dbReference type="ARBA" id="ARBA00022801"/>
    </source>
</evidence>
<dbReference type="PROSITE" id="PS50110">
    <property type="entry name" value="RESPONSE_REGULATORY"/>
    <property type="match status" value="1"/>
</dbReference>
<comment type="function">
    <text evidence="12">Involved in chemotaxis. Part of a chemotaxis signal transduction system that modulates chemotaxis in response to various stimuli. Catalyzes the demethylation of specific methylglutamate residues introduced into the chemoreceptors (methyl-accepting chemotaxis proteins or MCP) by CheR. Also mediates the irreversible deamidation of specific glutamine residues to glutamic acid.</text>
</comment>
<feature type="domain" description="Response regulatory" evidence="15">
    <location>
        <begin position="8"/>
        <end position="125"/>
    </location>
</feature>
<dbReference type="Gene3D" id="3.40.50.180">
    <property type="entry name" value="Methylesterase CheB, C-terminal domain"/>
    <property type="match status" value="1"/>
</dbReference>
<dbReference type="SMART" id="SM00448">
    <property type="entry name" value="REC"/>
    <property type="match status" value="1"/>
</dbReference>
<dbReference type="GO" id="GO:0000156">
    <property type="term" value="F:phosphorelay response regulator activity"/>
    <property type="evidence" value="ECO:0007669"/>
    <property type="project" value="InterPro"/>
</dbReference>
<comment type="domain">
    <text evidence="12">Contains a C-terminal catalytic domain, and an N-terminal region which modulates catalytic activity.</text>
</comment>
<dbReference type="CDD" id="cd16432">
    <property type="entry name" value="CheB_Rec"/>
    <property type="match status" value="1"/>
</dbReference>
<keyword evidence="3 12" id="KW-0145">Chemotaxis</keyword>
<dbReference type="EC" id="3.5.1.44" evidence="6 12"/>
<feature type="active site" evidence="12 13">
    <location>
        <position position="319"/>
    </location>
</feature>
<reference evidence="17 18" key="1">
    <citation type="submission" date="2020-08" db="EMBL/GenBank/DDBJ databases">
        <title>Above-ground endophytic microbial communities from plants in different locations in the United States.</title>
        <authorList>
            <person name="Frank C."/>
        </authorList>
    </citation>
    <scope>NUCLEOTIDE SEQUENCE [LARGE SCALE GENOMIC DNA]</scope>
    <source>
        <strain evidence="17 18">WP4_2_2</strain>
    </source>
</reference>
<comment type="catalytic activity">
    <reaction evidence="9 12">
        <text>L-glutaminyl-[protein] + H2O = L-glutamyl-[protein] + NH4(+)</text>
        <dbReference type="Rhea" id="RHEA:16441"/>
        <dbReference type="Rhea" id="RHEA-COMP:10207"/>
        <dbReference type="Rhea" id="RHEA-COMP:10208"/>
        <dbReference type="ChEBI" id="CHEBI:15377"/>
        <dbReference type="ChEBI" id="CHEBI:28938"/>
        <dbReference type="ChEBI" id="CHEBI:29973"/>
        <dbReference type="ChEBI" id="CHEBI:30011"/>
        <dbReference type="EC" id="3.5.1.44"/>
    </reaction>
</comment>
<protein>
    <recommendedName>
        <fullName evidence="11 12">Protein-glutamate methylesterase/protein-glutamine glutaminase</fullName>
        <ecNumber evidence="7 12">3.1.1.61</ecNumber>
        <ecNumber evidence="6 12">3.5.1.44</ecNumber>
    </recommendedName>
</protein>
<keyword evidence="4 12" id="KW-0597">Phosphoprotein</keyword>
<dbReference type="Gene3D" id="3.40.50.2300">
    <property type="match status" value="1"/>
</dbReference>
<comment type="similarity">
    <text evidence="10 12">Belongs to the CheB family.</text>
</comment>
<evidence type="ECO:0000256" key="9">
    <source>
        <dbReference type="ARBA" id="ARBA00051178"/>
    </source>
</evidence>
<gene>
    <name evidence="12" type="primary">cheB</name>
    <name evidence="17" type="ORF">F4827_000677</name>
</gene>
<dbReference type="Proteomes" id="UP000571554">
    <property type="component" value="Unassembled WGS sequence"/>
</dbReference>
<evidence type="ECO:0000256" key="4">
    <source>
        <dbReference type="ARBA" id="ARBA00022553"/>
    </source>
</evidence>
<evidence type="ECO:0000256" key="2">
    <source>
        <dbReference type="ARBA" id="ARBA00022490"/>
    </source>
</evidence>
<name>A0A7W9TUC7_9BURK</name>
<dbReference type="GO" id="GO:0005737">
    <property type="term" value="C:cytoplasm"/>
    <property type="evidence" value="ECO:0007669"/>
    <property type="project" value="UniProtKB-SubCell"/>
</dbReference>
<dbReference type="EC" id="3.1.1.61" evidence="7 12"/>
<feature type="active site" evidence="12 13">
    <location>
        <position position="197"/>
    </location>
</feature>
<dbReference type="InterPro" id="IPR000673">
    <property type="entry name" value="Sig_transdc_resp-reg_Me-estase"/>
</dbReference>
<comment type="subcellular location">
    <subcellularLocation>
        <location evidence="1 12">Cytoplasm</location>
    </subcellularLocation>
</comment>
<dbReference type="Pfam" id="PF00072">
    <property type="entry name" value="Response_reg"/>
    <property type="match status" value="1"/>
</dbReference>
<evidence type="ECO:0000313" key="17">
    <source>
        <dbReference type="EMBL" id="MBB6100851.1"/>
    </source>
</evidence>
<dbReference type="NCBIfam" id="NF009206">
    <property type="entry name" value="PRK12555.1"/>
    <property type="match status" value="1"/>
</dbReference>
<evidence type="ECO:0000256" key="1">
    <source>
        <dbReference type="ARBA" id="ARBA00004496"/>
    </source>
</evidence>
<comment type="caution">
    <text evidence="17">The sequence shown here is derived from an EMBL/GenBank/DDBJ whole genome shotgun (WGS) entry which is preliminary data.</text>
</comment>
<dbReference type="InterPro" id="IPR008248">
    <property type="entry name" value="CheB-like"/>
</dbReference>
<keyword evidence="18" id="KW-1185">Reference proteome</keyword>
<evidence type="ECO:0000256" key="14">
    <source>
        <dbReference type="PROSITE-ProRule" id="PRU00169"/>
    </source>
</evidence>
<evidence type="ECO:0000313" key="18">
    <source>
        <dbReference type="Proteomes" id="UP000571554"/>
    </source>
</evidence>
<accession>A0A7W9TUC7</accession>
<dbReference type="GO" id="GO:0006935">
    <property type="term" value="P:chemotaxis"/>
    <property type="evidence" value="ECO:0007669"/>
    <property type="project" value="UniProtKB-UniRule"/>
</dbReference>
<dbReference type="FunFam" id="3.40.50.2300:FF:000060">
    <property type="entry name" value="Protein-glutamate methylesterase/protein-glutamine glutaminase"/>
    <property type="match status" value="1"/>
</dbReference>
<dbReference type="CDD" id="cd17541">
    <property type="entry name" value="REC_CheB-like"/>
    <property type="match status" value="1"/>
</dbReference>
<evidence type="ECO:0000256" key="8">
    <source>
        <dbReference type="ARBA" id="ARBA00048267"/>
    </source>
</evidence>
<dbReference type="InterPro" id="IPR035909">
    <property type="entry name" value="CheB_C"/>
</dbReference>
<evidence type="ECO:0000259" key="15">
    <source>
        <dbReference type="PROSITE" id="PS50110"/>
    </source>
</evidence>
<dbReference type="AlphaFoldDB" id="A0A7W9TUC7"/>
<evidence type="ECO:0000256" key="10">
    <source>
        <dbReference type="ARBA" id="ARBA00061116"/>
    </source>
</evidence>
<organism evidence="17 18">
    <name type="scientific">Paraburkholderia bannensis</name>
    <dbReference type="NCBI Taxonomy" id="765414"/>
    <lineage>
        <taxon>Bacteria</taxon>
        <taxon>Pseudomonadati</taxon>
        <taxon>Pseudomonadota</taxon>
        <taxon>Betaproteobacteria</taxon>
        <taxon>Burkholderiales</taxon>
        <taxon>Burkholderiaceae</taxon>
        <taxon>Paraburkholderia</taxon>
    </lineage>
</organism>
<dbReference type="InterPro" id="IPR001789">
    <property type="entry name" value="Sig_transdc_resp-reg_receiver"/>
</dbReference>
<dbReference type="EMBL" id="JACHBW010000002">
    <property type="protein sequence ID" value="MBB6100851.1"/>
    <property type="molecule type" value="Genomic_DNA"/>
</dbReference>
<dbReference type="PANTHER" id="PTHR42872">
    <property type="entry name" value="PROTEIN-GLUTAMATE METHYLESTERASE/PROTEIN-GLUTAMINE GLUTAMINASE"/>
    <property type="match status" value="1"/>
</dbReference>
<evidence type="ECO:0000256" key="13">
    <source>
        <dbReference type="PROSITE-ProRule" id="PRU00050"/>
    </source>
</evidence>
<dbReference type="SUPFAM" id="SSF52172">
    <property type="entry name" value="CheY-like"/>
    <property type="match status" value="1"/>
</dbReference>
<dbReference type="FunFam" id="3.40.50.180:FF:000001">
    <property type="entry name" value="Protein-glutamate methylesterase/protein-glutamine glutaminase"/>
    <property type="match status" value="1"/>
</dbReference>
<evidence type="ECO:0000256" key="3">
    <source>
        <dbReference type="ARBA" id="ARBA00022500"/>
    </source>
</evidence>
<evidence type="ECO:0000259" key="16">
    <source>
        <dbReference type="PROSITE" id="PS50122"/>
    </source>
</evidence>